<dbReference type="SUPFAM" id="SSF56214">
    <property type="entry name" value="4'-phosphopantetheinyl transferase"/>
    <property type="match status" value="1"/>
</dbReference>
<dbReference type="Pfam" id="PF01648">
    <property type="entry name" value="ACPS"/>
    <property type="match status" value="1"/>
</dbReference>
<dbReference type="HAMAP" id="MF_00101">
    <property type="entry name" value="AcpS"/>
    <property type="match status" value="1"/>
</dbReference>
<evidence type="ECO:0000256" key="7">
    <source>
        <dbReference type="ARBA" id="ARBA00023160"/>
    </source>
</evidence>
<evidence type="ECO:0000259" key="9">
    <source>
        <dbReference type="Pfam" id="PF01648"/>
    </source>
</evidence>
<gene>
    <name evidence="8 10" type="primary">acpS</name>
    <name evidence="10" type="ORF">ACFQ5J_12000</name>
</gene>
<organism evidence="10 11">
    <name type="scientific">Lacticaseibacillus baoqingensis</name>
    <dbReference type="NCBI Taxonomy" id="2486013"/>
    <lineage>
        <taxon>Bacteria</taxon>
        <taxon>Bacillati</taxon>
        <taxon>Bacillota</taxon>
        <taxon>Bacilli</taxon>
        <taxon>Lactobacillales</taxon>
        <taxon>Lactobacillaceae</taxon>
        <taxon>Lacticaseibacillus</taxon>
    </lineage>
</organism>
<feature type="binding site" evidence="8">
    <location>
        <position position="8"/>
    </location>
    <ligand>
        <name>Mg(2+)</name>
        <dbReference type="ChEBI" id="CHEBI:18420"/>
    </ligand>
</feature>
<evidence type="ECO:0000313" key="11">
    <source>
        <dbReference type="Proteomes" id="UP001597252"/>
    </source>
</evidence>
<sequence>MIYGLGVDITVLARIHAAQSRNPHFATKILTENELAVFTQLGDKRALEFLAGRFSLKEAYGKAYGTGLGPVQLHDVECLNDANGRPEITKHPYAGKAFVSISHTDELVMTEVILEVAP</sequence>
<dbReference type="InterPro" id="IPR004568">
    <property type="entry name" value="Ppantetheine-prot_Trfase_dom"/>
</dbReference>
<dbReference type="InterPro" id="IPR037143">
    <property type="entry name" value="4-PPantetheinyl_Trfase_dom_sf"/>
</dbReference>
<dbReference type="Gene3D" id="3.90.470.20">
    <property type="entry name" value="4'-phosphopantetheinyl transferase domain"/>
    <property type="match status" value="1"/>
</dbReference>
<dbReference type="GO" id="GO:0008897">
    <property type="term" value="F:holo-[acyl-carrier-protein] synthase activity"/>
    <property type="evidence" value="ECO:0007669"/>
    <property type="project" value="UniProtKB-EC"/>
</dbReference>
<evidence type="ECO:0000256" key="5">
    <source>
        <dbReference type="ARBA" id="ARBA00022842"/>
    </source>
</evidence>
<keyword evidence="6 8" id="KW-0443">Lipid metabolism</keyword>
<comment type="catalytic activity">
    <reaction evidence="8">
        <text>apo-[ACP] + CoA = holo-[ACP] + adenosine 3',5'-bisphosphate + H(+)</text>
        <dbReference type="Rhea" id="RHEA:12068"/>
        <dbReference type="Rhea" id="RHEA-COMP:9685"/>
        <dbReference type="Rhea" id="RHEA-COMP:9690"/>
        <dbReference type="ChEBI" id="CHEBI:15378"/>
        <dbReference type="ChEBI" id="CHEBI:29999"/>
        <dbReference type="ChEBI" id="CHEBI:57287"/>
        <dbReference type="ChEBI" id="CHEBI:58343"/>
        <dbReference type="ChEBI" id="CHEBI:64479"/>
        <dbReference type="EC" id="2.7.8.7"/>
    </reaction>
</comment>
<comment type="subcellular location">
    <subcellularLocation>
        <location evidence="8">Cytoplasm</location>
    </subcellularLocation>
</comment>
<comment type="cofactor">
    <cofactor evidence="8">
        <name>Mg(2+)</name>
        <dbReference type="ChEBI" id="CHEBI:18420"/>
    </cofactor>
</comment>
<keyword evidence="11" id="KW-1185">Reference proteome</keyword>
<evidence type="ECO:0000256" key="4">
    <source>
        <dbReference type="ARBA" id="ARBA00022832"/>
    </source>
</evidence>
<reference evidence="11" key="1">
    <citation type="journal article" date="2019" name="Int. J. Syst. Evol. Microbiol.">
        <title>The Global Catalogue of Microorganisms (GCM) 10K type strain sequencing project: providing services to taxonomists for standard genome sequencing and annotation.</title>
        <authorList>
            <consortium name="The Broad Institute Genomics Platform"/>
            <consortium name="The Broad Institute Genome Sequencing Center for Infectious Disease"/>
            <person name="Wu L."/>
            <person name="Ma J."/>
        </authorList>
    </citation>
    <scope>NUCLEOTIDE SEQUENCE [LARGE SCALE GENOMIC DNA]</scope>
    <source>
        <strain evidence="11">CCM 8903</strain>
    </source>
</reference>
<evidence type="ECO:0000256" key="3">
    <source>
        <dbReference type="ARBA" id="ARBA00022723"/>
    </source>
</evidence>
<dbReference type="NCBIfam" id="TIGR00516">
    <property type="entry name" value="acpS"/>
    <property type="match status" value="1"/>
</dbReference>
<dbReference type="NCBIfam" id="TIGR00556">
    <property type="entry name" value="pantethn_trn"/>
    <property type="match status" value="1"/>
</dbReference>
<evidence type="ECO:0000256" key="1">
    <source>
        <dbReference type="ARBA" id="ARBA00022516"/>
    </source>
</evidence>
<keyword evidence="3 8" id="KW-0479">Metal-binding</keyword>
<evidence type="ECO:0000256" key="8">
    <source>
        <dbReference type="HAMAP-Rule" id="MF_00101"/>
    </source>
</evidence>
<feature type="binding site" evidence="8">
    <location>
        <position position="58"/>
    </location>
    <ligand>
        <name>Mg(2+)</name>
        <dbReference type="ChEBI" id="CHEBI:18420"/>
    </ligand>
</feature>
<dbReference type="Proteomes" id="UP001597252">
    <property type="component" value="Unassembled WGS sequence"/>
</dbReference>
<keyword evidence="1 8" id="KW-0444">Lipid biosynthesis</keyword>
<comment type="function">
    <text evidence="8">Transfers the 4'-phosphopantetheine moiety from coenzyme A to a Ser of acyl-carrier-protein.</text>
</comment>
<keyword evidence="5 8" id="KW-0460">Magnesium</keyword>
<keyword evidence="2 8" id="KW-0808">Transferase</keyword>
<accession>A0ABW4EB82</accession>
<name>A0ABW4EB82_9LACO</name>
<dbReference type="EMBL" id="JBHTON010000050">
    <property type="protein sequence ID" value="MFD1485951.1"/>
    <property type="molecule type" value="Genomic_DNA"/>
</dbReference>
<dbReference type="RefSeq" id="WP_125751676.1">
    <property type="nucleotide sequence ID" value="NZ_JBHTON010000050.1"/>
</dbReference>
<dbReference type="EC" id="2.7.8.7" evidence="8"/>
<protein>
    <recommendedName>
        <fullName evidence="8">Holo-[acyl-carrier-protein] synthase</fullName>
        <shortName evidence="8">Holo-ACP synthase</shortName>
        <ecNumber evidence="8">2.7.8.7</ecNumber>
    </recommendedName>
    <alternativeName>
        <fullName evidence="8">4'-phosphopantetheinyl transferase AcpS</fullName>
    </alternativeName>
</protein>
<dbReference type="InterPro" id="IPR008278">
    <property type="entry name" value="4-PPantetheinyl_Trfase_dom"/>
</dbReference>
<evidence type="ECO:0000313" key="10">
    <source>
        <dbReference type="EMBL" id="MFD1485951.1"/>
    </source>
</evidence>
<comment type="similarity">
    <text evidence="8">Belongs to the P-Pant transferase superfamily. AcpS family.</text>
</comment>
<feature type="domain" description="4'-phosphopantetheinyl transferase" evidence="9">
    <location>
        <begin position="4"/>
        <end position="103"/>
    </location>
</feature>
<dbReference type="InterPro" id="IPR002582">
    <property type="entry name" value="ACPS"/>
</dbReference>
<comment type="caution">
    <text evidence="10">The sequence shown here is derived from an EMBL/GenBank/DDBJ whole genome shotgun (WGS) entry which is preliminary data.</text>
</comment>
<evidence type="ECO:0000256" key="6">
    <source>
        <dbReference type="ARBA" id="ARBA00023098"/>
    </source>
</evidence>
<keyword evidence="4 8" id="KW-0276">Fatty acid metabolism</keyword>
<proteinExistence type="inferred from homology"/>
<keyword evidence="7 8" id="KW-0275">Fatty acid biosynthesis</keyword>
<keyword evidence="8" id="KW-0963">Cytoplasm</keyword>
<evidence type="ECO:0000256" key="2">
    <source>
        <dbReference type="ARBA" id="ARBA00022679"/>
    </source>
</evidence>